<evidence type="ECO:0008006" key="3">
    <source>
        <dbReference type="Google" id="ProtNLM"/>
    </source>
</evidence>
<organism evidence="1 2">
    <name type="scientific">Araneus ventricosus</name>
    <name type="common">Orbweaver spider</name>
    <name type="synonym">Epeira ventricosa</name>
    <dbReference type="NCBI Taxonomy" id="182803"/>
    <lineage>
        <taxon>Eukaryota</taxon>
        <taxon>Metazoa</taxon>
        <taxon>Ecdysozoa</taxon>
        <taxon>Arthropoda</taxon>
        <taxon>Chelicerata</taxon>
        <taxon>Arachnida</taxon>
        <taxon>Araneae</taxon>
        <taxon>Araneomorphae</taxon>
        <taxon>Entelegynae</taxon>
        <taxon>Araneoidea</taxon>
        <taxon>Araneidae</taxon>
        <taxon>Araneus</taxon>
    </lineage>
</organism>
<name>A0A4Y2BD52_ARAVE</name>
<sequence>MEIINQLEVFLTQLLQQCQHESPSSCHCNHWDQVPLPQSISYHIDQIVNPIPSSSQSVSKKPALLLHPGHDSSLDIPVILSEAITSSDYDIHNIRTISKSGFVITLNYENDKIKLSTTIQKIPDISSKVTIKNPGKRHPSMILYNVPSNISDEEIQSHLQAFQTNQCPLKIRFQFKCRLTNTRNLVFETPAAEFQKLKNIKKVPIKWKMYNLSEFHHIKRCNFCQSFGHTTKDCRYNIPSCANCAGHHQTKECAFDFHLCVNCYTQNSLNSSESAIFHSAKDFNCPCFQEELARFRKSKDY</sequence>
<comment type="caution">
    <text evidence="1">The sequence shown here is derived from an EMBL/GenBank/DDBJ whole genome shotgun (WGS) entry which is preliminary data.</text>
</comment>
<reference evidence="1 2" key="1">
    <citation type="journal article" date="2019" name="Sci. Rep.">
        <title>Orb-weaving spider Araneus ventricosus genome elucidates the spidroin gene catalogue.</title>
        <authorList>
            <person name="Kono N."/>
            <person name="Nakamura H."/>
            <person name="Ohtoshi R."/>
            <person name="Moran D.A.P."/>
            <person name="Shinohara A."/>
            <person name="Yoshida Y."/>
            <person name="Fujiwara M."/>
            <person name="Mori M."/>
            <person name="Tomita M."/>
            <person name="Arakawa K."/>
        </authorList>
    </citation>
    <scope>NUCLEOTIDE SEQUENCE [LARGE SCALE GENOMIC DNA]</scope>
</reference>
<dbReference type="EMBL" id="BGPR01000066">
    <property type="protein sequence ID" value="GBL89687.1"/>
    <property type="molecule type" value="Genomic_DNA"/>
</dbReference>
<keyword evidence="2" id="KW-1185">Reference proteome</keyword>
<dbReference type="OrthoDB" id="6513379at2759"/>
<proteinExistence type="predicted"/>
<protein>
    <recommendedName>
        <fullName evidence="3">Pre-C2HC domain-containing protein</fullName>
    </recommendedName>
</protein>
<gene>
    <name evidence="1" type="ORF">AVEN_104640_1</name>
</gene>
<dbReference type="Proteomes" id="UP000499080">
    <property type="component" value="Unassembled WGS sequence"/>
</dbReference>
<evidence type="ECO:0000313" key="2">
    <source>
        <dbReference type="Proteomes" id="UP000499080"/>
    </source>
</evidence>
<accession>A0A4Y2BD52</accession>
<evidence type="ECO:0000313" key="1">
    <source>
        <dbReference type="EMBL" id="GBL89687.1"/>
    </source>
</evidence>
<dbReference type="AlphaFoldDB" id="A0A4Y2BD52"/>